<dbReference type="GO" id="GO:0015288">
    <property type="term" value="F:porin activity"/>
    <property type="evidence" value="ECO:0007669"/>
    <property type="project" value="TreeGrafter"/>
</dbReference>
<evidence type="ECO:0000256" key="7">
    <source>
        <dbReference type="ARBA" id="ARBA00023237"/>
    </source>
</evidence>
<proteinExistence type="inferred from homology"/>
<gene>
    <name evidence="11" type="ORF">Enr13x_74090</name>
</gene>
<evidence type="ECO:0000256" key="3">
    <source>
        <dbReference type="ARBA" id="ARBA00022448"/>
    </source>
</evidence>
<feature type="coiled-coil region" evidence="8">
    <location>
        <begin position="308"/>
        <end position="335"/>
    </location>
</feature>
<sequence precursor="true">MRTPKSTVFSRTRRRHLLALSLITLSVGGCASGPVRPNASRHAATRPTVSEEPLGDKLRQAAPAESDDLTFHTVGYGEPLASGGVVLATQLDLSPPMRLGDEDEDGETKPTTLGEMLENNDVDQVNENSDYNEDKSDGQPGVGNAANSFGEADRVGTRQPIDYFIAQALAAHPSIQAARQRVQAELDRIPQVTALPDPQFNNTFWPLHDNSIQTASGRVANQMSLQQGVPFPDKLRTKGSIASREAQMAQAEVERIERQITESVRLAYYEVWYATRAIAIIKESRDLVDDLAKVAEARYRSGGTQQDVLRAQLEIDRLDDQIVQLNKQLGMSQADLAALLQQPVSLLPQAVEELGVADAPMQLEGLIAQAEQCNPSLRGLAAEIQRDRQKQRLACLQQYPDFMVGLNWGIVSDNHDVISPVANGNDQLSITFGTTLPIWREKINAGVREASRRASSTQQRLEAERDEIYGRLRRLLVQADSLVEQTNIYENRLIPRTEDTLKLAIADYRGERTDFFTLIETYRELLMFETQLARINATLAGAIAQIDRTVGCPY</sequence>
<dbReference type="AlphaFoldDB" id="A0A518I314"/>
<keyword evidence="7" id="KW-0998">Cell outer membrane</keyword>
<keyword evidence="10" id="KW-0732">Signal</keyword>
<dbReference type="OrthoDB" id="237666at2"/>
<dbReference type="InterPro" id="IPR003423">
    <property type="entry name" value="OMP_efflux"/>
</dbReference>
<dbReference type="GO" id="GO:0015562">
    <property type="term" value="F:efflux transmembrane transporter activity"/>
    <property type="evidence" value="ECO:0007669"/>
    <property type="project" value="InterPro"/>
</dbReference>
<keyword evidence="6" id="KW-0472">Membrane</keyword>
<feature type="region of interest" description="Disordered" evidence="9">
    <location>
        <begin position="94"/>
        <end position="153"/>
    </location>
</feature>
<evidence type="ECO:0000256" key="4">
    <source>
        <dbReference type="ARBA" id="ARBA00022452"/>
    </source>
</evidence>
<evidence type="ECO:0000256" key="9">
    <source>
        <dbReference type="SAM" id="MobiDB-lite"/>
    </source>
</evidence>
<evidence type="ECO:0000256" key="2">
    <source>
        <dbReference type="ARBA" id="ARBA00007613"/>
    </source>
</evidence>
<dbReference type="EMBL" id="CP037423">
    <property type="protein sequence ID" value="QDV47499.1"/>
    <property type="molecule type" value="Genomic_DNA"/>
</dbReference>
<keyword evidence="4" id="KW-1134">Transmembrane beta strand</keyword>
<dbReference type="PANTHER" id="PTHR30026:SF20">
    <property type="entry name" value="OUTER MEMBRANE PROTEIN TOLC"/>
    <property type="match status" value="1"/>
</dbReference>
<evidence type="ECO:0000256" key="8">
    <source>
        <dbReference type="SAM" id="Coils"/>
    </source>
</evidence>
<dbReference type="PANTHER" id="PTHR30026">
    <property type="entry name" value="OUTER MEMBRANE PROTEIN TOLC"/>
    <property type="match status" value="1"/>
</dbReference>
<dbReference type="SUPFAM" id="SSF56954">
    <property type="entry name" value="Outer membrane efflux proteins (OEP)"/>
    <property type="match status" value="1"/>
</dbReference>
<name>A0A518I314_9BACT</name>
<dbReference type="Pfam" id="PF02321">
    <property type="entry name" value="OEP"/>
    <property type="match status" value="1"/>
</dbReference>
<accession>A0A518I314</accession>
<dbReference type="GO" id="GO:1990281">
    <property type="term" value="C:efflux pump complex"/>
    <property type="evidence" value="ECO:0007669"/>
    <property type="project" value="TreeGrafter"/>
</dbReference>
<comment type="subcellular location">
    <subcellularLocation>
        <location evidence="1">Cell outer membrane</location>
    </subcellularLocation>
</comment>
<dbReference type="PROSITE" id="PS51257">
    <property type="entry name" value="PROKAR_LIPOPROTEIN"/>
    <property type="match status" value="1"/>
</dbReference>
<dbReference type="Proteomes" id="UP000319004">
    <property type="component" value="Chromosome"/>
</dbReference>
<reference evidence="11 12" key="1">
    <citation type="submission" date="2019-03" db="EMBL/GenBank/DDBJ databases">
        <title>Deep-cultivation of Planctomycetes and their phenomic and genomic characterization uncovers novel biology.</title>
        <authorList>
            <person name="Wiegand S."/>
            <person name="Jogler M."/>
            <person name="Boedeker C."/>
            <person name="Pinto D."/>
            <person name="Vollmers J."/>
            <person name="Rivas-Marin E."/>
            <person name="Kohn T."/>
            <person name="Peeters S.H."/>
            <person name="Heuer A."/>
            <person name="Rast P."/>
            <person name="Oberbeckmann S."/>
            <person name="Bunk B."/>
            <person name="Jeske O."/>
            <person name="Meyerdierks A."/>
            <person name="Storesund J.E."/>
            <person name="Kallscheuer N."/>
            <person name="Luecker S."/>
            <person name="Lage O.M."/>
            <person name="Pohl T."/>
            <person name="Merkel B.J."/>
            <person name="Hornburger P."/>
            <person name="Mueller R.-W."/>
            <person name="Bruemmer F."/>
            <person name="Labrenz M."/>
            <person name="Spormann A.M."/>
            <person name="Op den Camp H."/>
            <person name="Overmann J."/>
            <person name="Amann R."/>
            <person name="Jetten M.S.M."/>
            <person name="Mascher T."/>
            <person name="Medema M.H."/>
            <person name="Devos D.P."/>
            <person name="Kaster A.-K."/>
            <person name="Ovreas L."/>
            <person name="Rohde M."/>
            <person name="Galperin M.Y."/>
            <person name="Jogler C."/>
        </authorList>
    </citation>
    <scope>NUCLEOTIDE SEQUENCE [LARGE SCALE GENOMIC DNA]</scope>
    <source>
        <strain evidence="11 12">Enr13</strain>
    </source>
</reference>
<dbReference type="KEGG" id="snep:Enr13x_74090"/>
<feature type="signal peptide" evidence="10">
    <location>
        <begin position="1"/>
        <end position="31"/>
    </location>
</feature>
<comment type="similarity">
    <text evidence="2">Belongs to the outer membrane factor (OMF) (TC 1.B.17) family.</text>
</comment>
<keyword evidence="5" id="KW-0812">Transmembrane</keyword>
<evidence type="ECO:0000256" key="10">
    <source>
        <dbReference type="SAM" id="SignalP"/>
    </source>
</evidence>
<keyword evidence="3" id="KW-0813">Transport</keyword>
<feature type="chain" id="PRO_5021770885" evidence="10">
    <location>
        <begin position="32"/>
        <end position="554"/>
    </location>
</feature>
<keyword evidence="12" id="KW-1185">Reference proteome</keyword>
<keyword evidence="8" id="KW-0175">Coiled coil</keyword>
<protein>
    <submittedName>
        <fullName evidence="11">Putative outer membrane efflux protein MdtP</fullName>
    </submittedName>
</protein>
<evidence type="ECO:0000256" key="5">
    <source>
        <dbReference type="ARBA" id="ARBA00022692"/>
    </source>
</evidence>
<evidence type="ECO:0000313" key="12">
    <source>
        <dbReference type="Proteomes" id="UP000319004"/>
    </source>
</evidence>
<feature type="region of interest" description="Disordered" evidence="9">
    <location>
        <begin position="31"/>
        <end position="56"/>
    </location>
</feature>
<evidence type="ECO:0000256" key="6">
    <source>
        <dbReference type="ARBA" id="ARBA00023136"/>
    </source>
</evidence>
<evidence type="ECO:0000313" key="11">
    <source>
        <dbReference type="EMBL" id="QDV47499.1"/>
    </source>
</evidence>
<organism evidence="11 12">
    <name type="scientific">Stieleria neptunia</name>
    <dbReference type="NCBI Taxonomy" id="2527979"/>
    <lineage>
        <taxon>Bacteria</taxon>
        <taxon>Pseudomonadati</taxon>
        <taxon>Planctomycetota</taxon>
        <taxon>Planctomycetia</taxon>
        <taxon>Pirellulales</taxon>
        <taxon>Pirellulaceae</taxon>
        <taxon>Stieleria</taxon>
    </lineage>
</organism>
<dbReference type="Gene3D" id="1.20.1600.10">
    <property type="entry name" value="Outer membrane efflux proteins (OEP)"/>
    <property type="match status" value="1"/>
</dbReference>
<dbReference type="InterPro" id="IPR051906">
    <property type="entry name" value="TolC-like"/>
</dbReference>
<evidence type="ECO:0000256" key="1">
    <source>
        <dbReference type="ARBA" id="ARBA00004442"/>
    </source>
</evidence>
<dbReference type="GO" id="GO:0009279">
    <property type="term" value="C:cell outer membrane"/>
    <property type="evidence" value="ECO:0007669"/>
    <property type="project" value="UniProtKB-SubCell"/>
</dbReference>